<dbReference type="InterPro" id="IPR039420">
    <property type="entry name" value="WalR-like"/>
</dbReference>
<dbReference type="GO" id="GO:0000156">
    <property type="term" value="F:phosphorelay response regulator activity"/>
    <property type="evidence" value="ECO:0007669"/>
    <property type="project" value="TreeGrafter"/>
</dbReference>
<dbReference type="FunFam" id="1.10.10.10:FF:000018">
    <property type="entry name" value="DNA-binding response regulator ResD"/>
    <property type="match status" value="1"/>
</dbReference>
<evidence type="ECO:0000256" key="9">
    <source>
        <dbReference type="PROSITE-ProRule" id="PRU01091"/>
    </source>
</evidence>
<dbReference type="SUPFAM" id="SSF52172">
    <property type="entry name" value="CheY-like"/>
    <property type="match status" value="1"/>
</dbReference>
<dbReference type="PROSITE" id="PS51755">
    <property type="entry name" value="OMPR_PHOB"/>
    <property type="match status" value="1"/>
</dbReference>
<keyword evidence="4" id="KW-0805">Transcription regulation</keyword>
<dbReference type="GO" id="GO:0000976">
    <property type="term" value="F:transcription cis-regulatory region binding"/>
    <property type="evidence" value="ECO:0007669"/>
    <property type="project" value="TreeGrafter"/>
</dbReference>
<evidence type="ECO:0000256" key="4">
    <source>
        <dbReference type="ARBA" id="ARBA00023015"/>
    </source>
</evidence>
<comment type="function">
    <text evidence="7">May play the central regulatory role in sporulation. It may be an element of the effector pathway responsible for the activation of sporulation genes in response to nutritional stress. Spo0A may act in concert with spo0H (a sigma factor) to control the expression of some genes that are critical to the sporulation process.</text>
</comment>
<evidence type="ECO:0000256" key="8">
    <source>
        <dbReference type="PROSITE-ProRule" id="PRU00169"/>
    </source>
</evidence>
<evidence type="ECO:0000256" key="3">
    <source>
        <dbReference type="ARBA" id="ARBA00023012"/>
    </source>
</evidence>
<dbReference type="Gene3D" id="1.10.10.10">
    <property type="entry name" value="Winged helix-like DNA-binding domain superfamily/Winged helix DNA-binding domain"/>
    <property type="match status" value="1"/>
</dbReference>
<dbReference type="RefSeq" id="WP_277444237.1">
    <property type="nucleotide sequence ID" value="NZ_JAKOAV010000019.1"/>
</dbReference>
<evidence type="ECO:0000256" key="6">
    <source>
        <dbReference type="ARBA" id="ARBA00023163"/>
    </source>
</evidence>
<keyword evidence="6" id="KW-0804">Transcription</keyword>
<gene>
    <name evidence="12" type="ORF">L7E55_10765</name>
</gene>
<dbReference type="Gene3D" id="6.10.250.690">
    <property type="match status" value="1"/>
</dbReference>
<dbReference type="CDD" id="cd00383">
    <property type="entry name" value="trans_reg_C"/>
    <property type="match status" value="1"/>
</dbReference>
<dbReference type="InterPro" id="IPR011006">
    <property type="entry name" value="CheY-like_superfamily"/>
</dbReference>
<dbReference type="Gene3D" id="3.40.50.2300">
    <property type="match status" value="1"/>
</dbReference>
<dbReference type="InterPro" id="IPR001867">
    <property type="entry name" value="OmpR/PhoB-type_DNA-bd"/>
</dbReference>
<dbReference type="AlphaFoldDB" id="A0A9X4JUA8"/>
<feature type="modified residue" description="4-aspartylphosphate" evidence="8">
    <location>
        <position position="52"/>
    </location>
</feature>
<dbReference type="Proteomes" id="UP001154312">
    <property type="component" value="Unassembled WGS sequence"/>
</dbReference>
<keyword evidence="2 8" id="KW-0597">Phosphoprotein</keyword>
<dbReference type="PROSITE" id="PS50110">
    <property type="entry name" value="RESPONSE_REGULATORY"/>
    <property type="match status" value="1"/>
</dbReference>
<proteinExistence type="predicted"/>
<dbReference type="Pfam" id="PF00486">
    <property type="entry name" value="Trans_reg_C"/>
    <property type="match status" value="1"/>
</dbReference>
<evidence type="ECO:0000259" key="11">
    <source>
        <dbReference type="PROSITE" id="PS51755"/>
    </source>
</evidence>
<dbReference type="PANTHER" id="PTHR48111:SF26">
    <property type="entry name" value="STAGE 0 SPORULATION PROTEIN A HOMOLOG"/>
    <property type="match status" value="1"/>
</dbReference>
<evidence type="ECO:0000313" key="13">
    <source>
        <dbReference type="Proteomes" id="UP001154312"/>
    </source>
</evidence>
<dbReference type="InterPro" id="IPR036388">
    <property type="entry name" value="WH-like_DNA-bd_sf"/>
</dbReference>
<comment type="caution">
    <text evidence="12">The sequence shown here is derived from an EMBL/GenBank/DDBJ whole genome shotgun (WGS) entry which is preliminary data.</text>
</comment>
<dbReference type="InterPro" id="IPR001789">
    <property type="entry name" value="Sig_transdc_resp-reg_receiver"/>
</dbReference>
<dbReference type="SMART" id="SM00448">
    <property type="entry name" value="REC"/>
    <property type="match status" value="1"/>
</dbReference>
<dbReference type="GO" id="GO:0032993">
    <property type="term" value="C:protein-DNA complex"/>
    <property type="evidence" value="ECO:0007669"/>
    <property type="project" value="TreeGrafter"/>
</dbReference>
<protein>
    <recommendedName>
        <fullName evidence="1">Stage 0 sporulation protein A homolog</fullName>
    </recommendedName>
</protein>
<evidence type="ECO:0000313" key="12">
    <source>
        <dbReference type="EMBL" id="MDF9408830.1"/>
    </source>
</evidence>
<evidence type="ECO:0000256" key="7">
    <source>
        <dbReference type="ARBA" id="ARBA00024867"/>
    </source>
</evidence>
<keyword evidence="13" id="KW-1185">Reference proteome</keyword>
<dbReference type="EMBL" id="JAKOAV010000019">
    <property type="protein sequence ID" value="MDF9408830.1"/>
    <property type="molecule type" value="Genomic_DNA"/>
</dbReference>
<evidence type="ECO:0000256" key="5">
    <source>
        <dbReference type="ARBA" id="ARBA00023125"/>
    </source>
</evidence>
<dbReference type="Pfam" id="PF00072">
    <property type="entry name" value="Response_reg"/>
    <property type="match status" value="1"/>
</dbReference>
<feature type="domain" description="OmpR/PhoB-type" evidence="11">
    <location>
        <begin position="129"/>
        <end position="228"/>
    </location>
</feature>
<evidence type="ECO:0000256" key="1">
    <source>
        <dbReference type="ARBA" id="ARBA00018672"/>
    </source>
</evidence>
<dbReference type="SMART" id="SM00862">
    <property type="entry name" value="Trans_reg_C"/>
    <property type="match status" value="1"/>
</dbReference>
<sequence length="236" mass="26527">MKHILIIEDDLNIAELERDYLQLNGFKADIVQDGAQGLKRALTGNYDVIIVDLMLPGKDGYEIIKEVRERLDVPLVVVSAKGEDINKIRGLEYGADDYLTKPFSPGELVARIKSHIKRYERLKGNAMSTEVITHGGLEINTASHQVSVNGREVQMTAKEYELLLFLASHPNMVFSKEHLLTAIWGDDNYGDTATVAVHIQKIRKKIEKDPSNPEFIETLWGTGYRLASLPGPLMRE</sequence>
<name>A0A9X4JUA8_9FIRM</name>
<keyword evidence="3" id="KW-0902">Two-component regulatory system</keyword>
<feature type="domain" description="Response regulatory" evidence="10">
    <location>
        <begin position="3"/>
        <end position="116"/>
    </location>
</feature>
<accession>A0A9X4JUA8</accession>
<evidence type="ECO:0000256" key="2">
    <source>
        <dbReference type="ARBA" id="ARBA00022553"/>
    </source>
</evidence>
<organism evidence="12 13">
    <name type="scientific">Pelotomaculum isophthalicicum JI</name>
    <dbReference type="NCBI Taxonomy" id="947010"/>
    <lineage>
        <taxon>Bacteria</taxon>
        <taxon>Bacillati</taxon>
        <taxon>Bacillota</taxon>
        <taxon>Clostridia</taxon>
        <taxon>Eubacteriales</taxon>
        <taxon>Desulfotomaculaceae</taxon>
        <taxon>Pelotomaculum</taxon>
    </lineage>
</organism>
<evidence type="ECO:0000259" key="10">
    <source>
        <dbReference type="PROSITE" id="PS50110"/>
    </source>
</evidence>
<dbReference type="PANTHER" id="PTHR48111">
    <property type="entry name" value="REGULATOR OF RPOS"/>
    <property type="match status" value="1"/>
</dbReference>
<keyword evidence="5 9" id="KW-0238">DNA-binding</keyword>
<reference evidence="12" key="1">
    <citation type="submission" date="2022-02" db="EMBL/GenBank/DDBJ databases">
        <authorList>
            <person name="Leng L."/>
        </authorList>
    </citation>
    <scope>NUCLEOTIDE SEQUENCE</scope>
    <source>
        <strain evidence="12">JI</strain>
    </source>
</reference>
<feature type="DNA-binding region" description="OmpR/PhoB-type" evidence="9">
    <location>
        <begin position="129"/>
        <end position="228"/>
    </location>
</feature>
<dbReference type="GO" id="GO:0005829">
    <property type="term" value="C:cytosol"/>
    <property type="evidence" value="ECO:0007669"/>
    <property type="project" value="TreeGrafter"/>
</dbReference>
<dbReference type="GO" id="GO:0006355">
    <property type="term" value="P:regulation of DNA-templated transcription"/>
    <property type="evidence" value="ECO:0007669"/>
    <property type="project" value="InterPro"/>
</dbReference>